<evidence type="ECO:0000256" key="2">
    <source>
        <dbReference type="ARBA" id="ARBA00004752"/>
    </source>
</evidence>
<dbReference type="Pfam" id="PF05223">
    <property type="entry name" value="MecA_N"/>
    <property type="match status" value="1"/>
</dbReference>
<dbReference type="GO" id="GO:0071972">
    <property type="term" value="F:peptidoglycan L,D-transpeptidase activity"/>
    <property type="evidence" value="ECO:0007669"/>
    <property type="project" value="TreeGrafter"/>
</dbReference>
<feature type="domain" description="Penicillin-binding protein transpeptidase" evidence="7">
    <location>
        <begin position="336"/>
        <end position="650"/>
    </location>
</feature>
<dbReference type="GO" id="GO:0009002">
    <property type="term" value="F:serine-type D-Ala-D-Ala carboxypeptidase activity"/>
    <property type="evidence" value="ECO:0007669"/>
    <property type="project" value="UniProtKB-EC"/>
</dbReference>
<evidence type="ECO:0000259" key="8">
    <source>
        <dbReference type="Pfam" id="PF03717"/>
    </source>
</evidence>
<dbReference type="InterPro" id="IPR007887">
    <property type="entry name" value="MecA_N"/>
</dbReference>
<dbReference type="SUPFAM" id="SSF56601">
    <property type="entry name" value="beta-lactamase/transpeptidase-like"/>
    <property type="match status" value="1"/>
</dbReference>
<accession>A0A926S0T6</accession>
<comment type="similarity">
    <text evidence="3">Belongs to the transpeptidase family.</text>
</comment>
<keyword evidence="5" id="KW-0472">Membrane</keyword>
<dbReference type="InterPro" id="IPR005311">
    <property type="entry name" value="PBP_dimer"/>
</dbReference>
<dbReference type="Gene3D" id="3.40.710.10">
    <property type="entry name" value="DD-peptidase/beta-lactamase superfamily"/>
    <property type="match status" value="1"/>
</dbReference>
<dbReference type="Proteomes" id="UP000626844">
    <property type="component" value="Unassembled WGS sequence"/>
</dbReference>
<dbReference type="InterPro" id="IPR050515">
    <property type="entry name" value="Beta-lactam/transpept"/>
</dbReference>
<reference evidence="10" key="1">
    <citation type="submission" date="2020-09" db="EMBL/GenBank/DDBJ databases">
        <title>A novel bacterium of genus Bacillus, isolated from South China Sea.</title>
        <authorList>
            <person name="Huang H."/>
            <person name="Mo K."/>
            <person name="Hu Y."/>
        </authorList>
    </citation>
    <scope>NUCLEOTIDE SEQUENCE</scope>
    <source>
        <strain evidence="10">IB182487</strain>
    </source>
</reference>
<evidence type="ECO:0000256" key="1">
    <source>
        <dbReference type="ARBA" id="ARBA00004370"/>
    </source>
</evidence>
<dbReference type="GO" id="GO:0005886">
    <property type="term" value="C:plasma membrane"/>
    <property type="evidence" value="ECO:0007669"/>
    <property type="project" value="TreeGrafter"/>
</dbReference>
<dbReference type="Gene3D" id="3.10.450.100">
    <property type="entry name" value="NTF2-like, domain 1"/>
    <property type="match status" value="1"/>
</dbReference>
<gene>
    <name evidence="10" type="ORF">IC621_08885</name>
</gene>
<evidence type="ECO:0000256" key="4">
    <source>
        <dbReference type="ARBA" id="ARBA00012448"/>
    </source>
</evidence>
<keyword evidence="11" id="KW-1185">Reference proteome</keyword>
<feature type="domain" description="Penicillin-binding protein dimerisation" evidence="8">
    <location>
        <begin position="140"/>
        <end position="302"/>
    </location>
</feature>
<dbReference type="Pfam" id="PF00905">
    <property type="entry name" value="Transpeptidase"/>
    <property type="match status" value="1"/>
</dbReference>
<dbReference type="EMBL" id="JACXAI010000009">
    <property type="protein sequence ID" value="MBD1380344.1"/>
    <property type="molecule type" value="Genomic_DNA"/>
</dbReference>
<dbReference type="InterPro" id="IPR012338">
    <property type="entry name" value="Beta-lactam/transpept-like"/>
</dbReference>
<evidence type="ECO:0000256" key="6">
    <source>
        <dbReference type="ARBA" id="ARBA00034000"/>
    </source>
</evidence>
<comment type="subcellular location">
    <subcellularLocation>
        <location evidence="1">Membrane</location>
    </subcellularLocation>
</comment>
<evidence type="ECO:0000313" key="11">
    <source>
        <dbReference type="Proteomes" id="UP000626844"/>
    </source>
</evidence>
<proteinExistence type="inferred from homology"/>
<evidence type="ECO:0000259" key="9">
    <source>
        <dbReference type="Pfam" id="PF05223"/>
    </source>
</evidence>
<dbReference type="SUPFAM" id="SSF54427">
    <property type="entry name" value="NTF2-like"/>
    <property type="match status" value="1"/>
</dbReference>
<dbReference type="Gene3D" id="3.90.1310.10">
    <property type="entry name" value="Penicillin-binding protein 2a (Domain 2)"/>
    <property type="match status" value="1"/>
</dbReference>
<dbReference type="SUPFAM" id="SSF56519">
    <property type="entry name" value="Penicillin binding protein dimerisation domain"/>
    <property type="match status" value="1"/>
</dbReference>
<dbReference type="AlphaFoldDB" id="A0A926S0T6"/>
<sequence length="654" mass="72994">MAGCSKEPTPEERMTQYIKDWNEQNFSSMYEQLSKKTKESISEKDFKERYENIYQAIETEKLKVTFNKPEGETEIKDGETAKLPFSLSMETVAGPVEFEHEASLIQEETEEGKEWFIEWDPSYIFPQLKEGEEVRVTSSSPERGQLFDRNGEGLAINQTVYEIGVIPQGIAENKEEIIDKITKLLPISKEKIDQALAADWVREGDFVPIAKMNPADEETYQQLIELPGIQKKDVTARFYPFGESAAHLVGYVRPITAEQLEEQKDAGYSGNSMIGTRGLEQVYEKELRGESGWKIFIPDSEEVIAEKPAVNGRDIRLTIDATLQVQLTNELKKDEGTAVAIHPKTGETLAMVSTPTYNPNNFLFGWPEEELKTFNDEKLATSIAKFNKLYSPGSTFKPLTAAVGLETGKVDPNKEESITGATWSKEGWGDYEVTRVSTRLEKVNLKDALVTSDNIYFARAALSIGSKTFQSELEKRFALSEELDFYPFPIETSSVSNNGIGSEGLLADSGFGQGEVLMSPLHVAASYTPFLNEGNMIQPYLEMKDSNKPTVWKEGVLSQENANLILSHLKAVVNDPSGTANKPVVEGLELAGKTGTAELKVSKDAKGQENGWFVAMNTNDPRLLVAMMIEDVKDREGSHYVVPKVKNVMKAYLQ</sequence>
<dbReference type="PANTHER" id="PTHR30627:SF25">
    <property type="entry name" value="PENICILLIN-BINDING PROTEIN 3"/>
    <property type="match status" value="1"/>
</dbReference>
<organism evidence="10 11">
    <name type="scientific">Metabacillus arenae</name>
    <dbReference type="NCBI Taxonomy" id="2771434"/>
    <lineage>
        <taxon>Bacteria</taxon>
        <taxon>Bacillati</taxon>
        <taxon>Bacillota</taxon>
        <taxon>Bacilli</taxon>
        <taxon>Bacillales</taxon>
        <taxon>Bacillaceae</taxon>
        <taxon>Metabacillus</taxon>
    </lineage>
</organism>
<dbReference type="GO" id="GO:0071555">
    <property type="term" value="P:cell wall organization"/>
    <property type="evidence" value="ECO:0007669"/>
    <property type="project" value="TreeGrafter"/>
</dbReference>
<name>A0A926S0T6_9BACI</name>
<comment type="catalytic activity">
    <reaction evidence="6">
        <text>Preferential cleavage: (Ac)2-L-Lys-D-Ala-|-D-Ala. Also transpeptidation of peptidyl-alanyl moieties that are N-acyl substituents of D-alanine.</text>
        <dbReference type="EC" id="3.4.16.4"/>
    </reaction>
</comment>
<protein>
    <recommendedName>
        <fullName evidence="4">serine-type D-Ala-D-Ala carboxypeptidase</fullName>
        <ecNumber evidence="4">3.4.16.4</ecNumber>
    </recommendedName>
</protein>
<dbReference type="Gene3D" id="3.30.1390.30">
    <property type="entry name" value="Penicillin-binding protein 2a, domain 3"/>
    <property type="match status" value="1"/>
</dbReference>
<dbReference type="GO" id="GO:0046677">
    <property type="term" value="P:response to antibiotic"/>
    <property type="evidence" value="ECO:0007669"/>
    <property type="project" value="InterPro"/>
</dbReference>
<feature type="domain" description="NTF2-like N-terminal transpeptidase" evidence="9">
    <location>
        <begin position="9"/>
        <end position="131"/>
    </location>
</feature>
<comment type="pathway">
    <text evidence="2">Cell wall biogenesis; peptidoglycan biosynthesis.</text>
</comment>
<evidence type="ECO:0000313" key="10">
    <source>
        <dbReference type="EMBL" id="MBD1380344.1"/>
    </source>
</evidence>
<dbReference type="GO" id="GO:0008658">
    <property type="term" value="F:penicillin binding"/>
    <property type="evidence" value="ECO:0007669"/>
    <property type="project" value="InterPro"/>
</dbReference>
<dbReference type="PANTHER" id="PTHR30627">
    <property type="entry name" value="PEPTIDOGLYCAN D,D-TRANSPEPTIDASE"/>
    <property type="match status" value="1"/>
</dbReference>
<dbReference type="InterPro" id="IPR001460">
    <property type="entry name" value="PCN-bd_Tpept"/>
</dbReference>
<comment type="caution">
    <text evidence="10">The sequence shown here is derived from an EMBL/GenBank/DDBJ whole genome shotgun (WGS) entry which is preliminary data.</text>
</comment>
<dbReference type="EC" id="3.4.16.4" evidence="4"/>
<dbReference type="InterPro" id="IPR032710">
    <property type="entry name" value="NTF2-like_dom_sf"/>
</dbReference>
<evidence type="ECO:0000256" key="3">
    <source>
        <dbReference type="ARBA" id="ARBA00007171"/>
    </source>
</evidence>
<dbReference type="InterPro" id="IPR036138">
    <property type="entry name" value="PBP_dimer_sf"/>
</dbReference>
<evidence type="ECO:0000256" key="5">
    <source>
        <dbReference type="ARBA" id="ARBA00023136"/>
    </source>
</evidence>
<dbReference type="Pfam" id="PF03717">
    <property type="entry name" value="PBP_dimer"/>
    <property type="match status" value="1"/>
</dbReference>
<evidence type="ECO:0000259" key="7">
    <source>
        <dbReference type="Pfam" id="PF00905"/>
    </source>
</evidence>